<proteinExistence type="predicted"/>
<dbReference type="Pfam" id="PF24139">
    <property type="entry name" value="TPR_TNPO3_IPO13_4th"/>
    <property type="match status" value="1"/>
</dbReference>
<name>A0ABP1CKQ9_9APHY</name>
<dbReference type="InterPro" id="IPR001494">
    <property type="entry name" value="Importin-beta_N"/>
</dbReference>
<reference evidence="3" key="1">
    <citation type="submission" date="2024-04" db="EMBL/GenBank/DDBJ databases">
        <authorList>
            <person name="Shaw F."/>
            <person name="Minotto A."/>
        </authorList>
    </citation>
    <scope>NUCLEOTIDE SEQUENCE [LARGE SCALE GENOMIC DNA]</scope>
</reference>
<evidence type="ECO:0000313" key="2">
    <source>
        <dbReference type="EMBL" id="CAL1695257.1"/>
    </source>
</evidence>
<dbReference type="SUPFAM" id="SSF48371">
    <property type="entry name" value="ARM repeat"/>
    <property type="match status" value="1"/>
</dbReference>
<dbReference type="InterPro" id="IPR057942">
    <property type="entry name" value="TPR_TNPO3_IPO13_3rd"/>
</dbReference>
<dbReference type="Gene3D" id="1.25.10.10">
    <property type="entry name" value="Leucine-rich Repeat Variant"/>
    <property type="match status" value="1"/>
</dbReference>
<dbReference type="InterPro" id="IPR013598">
    <property type="entry name" value="Exportin-1/Importin-b-like"/>
</dbReference>
<dbReference type="InterPro" id="IPR051345">
    <property type="entry name" value="Importin_beta-like_NTR"/>
</dbReference>
<dbReference type="PROSITE" id="PS50166">
    <property type="entry name" value="IMPORTIN_B_NT"/>
    <property type="match status" value="1"/>
</dbReference>
<dbReference type="PANTHER" id="PTHR12363">
    <property type="entry name" value="TRANSPORTIN 3 AND IMPORTIN 13"/>
    <property type="match status" value="1"/>
</dbReference>
<dbReference type="InterPro" id="IPR016024">
    <property type="entry name" value="ARM-type_fold"/>
</dbReference>
<dbReference type="Proteomes" id="UP001497453">
    <property type="component" value="Chromosome 1"/>
</dbReference>
<dbReference type="PANTHER" id="PTHR12363:SF53">
    <property type="entry name" value="MRNA TRANSPORT REGULATOR MTR10"/>
    <property type="match status" value="1"/>
</dbReference>
<dbReference type="InterPro" id="IPR011989">
    <property type="entry name" value="ARM-like"/>
</dbReference>
<evidence type="ECO:0000259" key="1">
    <source>
        <dbReference type="PROSITE" id="PS50166"/>
    </source>
</evidence>
<accession>A0ABP1CKQ9</accession>
<dbReference type="InterPro" id="IPR057941">
    <property type="entry name" value="TPR_TNPO3_IPO13_2nd"/>
</dbReference>
<feature type="domain" description="Importin N-terminal" evidence="1">
    <location>
        <begin position="26"/>
        <end position="93"/>
    </location>
</feature>
<dbReference type="InterPro" id="IPR058537">
    <property type="entry name" value="TPR_TNPO3_IPO13_4th"/>
</dbReference>
<protein>
    <recommendedName>
        <fullName evidence="1">Importin N-terminal domain-containing protein</fullName>
    </recommendedName>
</protein>
<dbReference type="Pfam" id="PF24140">
    <property type="entry name" value="TPR_TNPO3_IPO13_3rd"/>
    <property type="match status" value="1"/>
</dbReference>
<dbReference type="EMBL" id="OZ037944">
    <property type="protein sequence ID" value="CAL1695257.1"/>
    <property type="molecule type" value="Genomic_DNA"/>
</dbReference>
<dbReference type="Pfam" id="PF08389">
    <property type="entry name" value="Xpo1"/>
    <property type="match status" value="1"/>
</dbReference>
<gene>
    <name evidence="2" type="ORF">GFSPODELE1_LOCUS666</name>
</gene>
<evidence type="ECO:0000313" key="3">
    <source>
        <dbReference type="Proteomes" id="UP001497453"/>
    </source>
</evidence>
<organism evidence="2 3">
    <name type="scientific">Somion occarium</name>
    <dbReference type="NCBI Taxonomy" id="3059160"/>
    <lineage>
        <taxon>Eukaryota</taxon>
        <taxon>Fungi</taxon>
        <taxon>Dikarya</taxon>
        <taxon>Basidiomycota</taxon>
        <taxon>Agaricomycotina</taxon>
        <taxon>Agaricomycetes</taxon>
        <taxon>Polyporales</taxon>
        <taxon>Cerrenaceae</taxon>
        <taxon>Somion</taxon>
    </lineage>
</organism>
<dbReference type="Pfam" id="PF24138">
    <property type="entry name" value="TPR_TNPO3_IPO13_2nd"/>
    <property type="match status" value="1"/>
</dbReference>
<keyword evidence="3" id="KW-1185">Reference proteome</keyword>
<dbReference type="SMART" id="SM00913">
    <property type="entry name" value="IBN_N"/>
    <property type="match status" value="1"/>
</dbReference>
<dbReference type="Pfam" id="PF03810">
    <property type="entry name" value="IBN_N"/>
    <property type="match status" value="1"/>
</dbReference>
<sequence>MADVQTVLSALEVFTGNPDKASLETANNWLQDFQHSSEAWSTCNILLLSPDVPFPAKLFAAQTFRTKVIYDLHQVDAAHRFALRDTLLTALERFATGPKNIMVQLCLAIAGLALQLPTWENPVQDMIDSFGRNSATVPTLLQFLTLLPEELTSNTRIPVTDEEYKEREAVLLTANGQKVLDLLSIYLQATGTTSDIQTQVFHCLSSWLAAGEITAVSLAQTPLLTYAFDALSSDQLFDAAVTTVCDIIHETQEIEDNMQVIELIVPRVIALKPKLSEFKDDPDRIRGYARIFTEAGETYRSLLLHHTETFFPIVEAIGECSAYSDLDIVPITFHFWMRLAQSIGKKPSVSPLFLDAYKALMDVMIRHLHFPADFTTLTGQEAENFRQFRHVMGDTLKDCCYVLGADVGLMTAYDMITTALSQGPNISWQEIEAPLFSMRSMGAEVDPKDNKAVAKIMDLIPSLPTHPRVRYAALLIIARYTEWINRHPEYIPNQLQYISAGFEDPDPEVNAAAGQALKYLCQDCSRHLVDFLPQLHTFLGSMGMKLSQDDKVQVYHAIAYVISAMPMDQAAQSLRTFALDIVAQVHTFTAKPTAPTKEEKQAINDAIENLEVMLGIIDTFGEQLPAACQNTCQEAWAIFEPFIVKYGADYVLCDRATRILRLGLNFFGNATLPIIPSVLSRMATEFETTGQSSYVWIAGKIIGRFGKEPNPALRTGFKDAFERCSAKVMRILSEQSPSQVPDVIEDYLQMVLQVIDFIPDILFQSTAFPITFRTAMASLTLVQSDAVFAALEVIRSIVAHDCLSPAPNQPPEFPAFAAAIRAVVDQEGLALTGYILSGFTGDFPEEASSVVVFILRMLAAVWPTQMLSWLPVVLQQLPSTSVPDQAKATFLSEITRAINSKEYDKVKQAVIGLDRASRKARDRRRVSPLDN</sequence>